<dbReference type="RefSeq" id="WP_300959740.1">
    <property type="nucleotide sequence ID" value="NZ_JAUHJR010000002.1"/>
</dbReference>
<protein>
    <submittedName>
        <fullName evidence="1">Uncharacterized protein</fullName>
    </submittedName>
</protein>
<evidence type="ECO:0000313" key="2">
    <source>
        <dbReference type="Proteomes" id="UP001168537"/>
    </source>
</evidence>
<gene>
    <name evidence="1" type="ORF">QWY29_05755</name>
</gene>
<accession>A0ABT8ERS8</accession>
<sequence>MNGDHHYLVPAELRHRTIERTARVTEPRGRPWRRHQLAEGLRRFADRLDT</sequence>
<organism evidence="1 2">
    <name type="scientific">Nocardioides abyssi</name>
    <dbReference type="NCBI Taxonomy" id="3058370"/>
    <lineage>
        <taxon>Bacteria</taxon>
        <taxon>Bacillati</taxon>
        <taxon>Actinomycetota</taxon>
        <taxon>Actinomycetes</taxon>
        <taxon>Propionibacteriales</taxon>
        <taxon>Nocardioidaceae</taxon>
        <taxon>Nocardioides</taxon>
    </lineage>
</organism>
<name>A0ABT8ERS8_9ACTN</name>
<evidence type="ECO:0000313" key="1">
    <source>
        <dbReference type="EMBL" id="MDN4160853.1"/>
    </source>
</evidence>
<dbReference type="Proteomes" id="UP001168537">
    <property type="component" value="Unassembled WGS sequence"/>
</dbReference>
<keyword evidence="2" id="KW-1185">Reference proteome</keyword>
<proteinExistence type="predicted"/>
<comment type="caution">
    <text evidence="1">The sequence shown here is derived from an EMBL/GenBank/DDBJ whole genome shotgun (WGS) entry which is preliminary data.</text>
</comment>
<reference evidence="1" key="1">
    <citation type="submission" date="2023-06" db="EMBL/GenBank/DDBJ databases">
        <title>Draft genome sequence of Nocardioides sp. SOB72.</title>
        <authorList>
            <person name="Zhang G."/>
        </authorList>
    </citation>
    <scope>NUCLEOTIDE SEQUENCE</scope>
    <source>
        <strain evidence="1">SOB72</strain>
    </source>
</reference>
<dbReference type="EMBL" id="JAUHJR010000002">
    <property type="protein sequence ID" value="MDN4160853.1"/>
    <property type="molecule type" value="Genomic_DNA"/>
</dbReference>